<dbReference type="InterPro" id="IPR045455">
    <property type="entry name" value="NrS-1_pol-like_helicase"/>
</dbReference>
<sequence length="405" mass="47426">MNKQITEKPTYIRIGTEYYKIVEIPLFSGDSLKTIKKWKKSEIITDEGRDALSSIKKYDGFCFIPSHTNYQQEIKNFYNQYEEIDIKPKPGDFTETINFLTHIFGDQLEIGLDYLTIIWRHPTQILPILCLVSDERHTGKTTFLNWLKLIFQGNMTINKNEDFRSRFNADWASKSIVAVDEVLLDKKEDSERIKNLSTAVSYKTESKGVDKVESFFIGKFILCSNNETNFIQVDEKEIRYWVIKVHTLPQVNGDPKYLDKLRLELPHFIDHLNKRKISSPNKTRMWFTKQQIHTAALEKLVNGNRTYLDKEIQEIVLDDFIRYEVDEISYSLGDLVDKLSKNNIRTSTFKISDALKTKFGLTSTNGSYNKYSLILNTKNEYIVVADKSKGRYFTFLKKELEEMQQ</sequence>
<dbReference type="AlphaFoldDB" id="A0A4R7CYX6"/>
<dbReference type="InterPro" id="IPR027417">
    <property type="entry name" value="P-loop_NTPase"/>
</dbReference>
<keyword evidence="3" id="KW-1185">Reference proteome</keyword>
<dbReference type="EMBL" id="SNZW01000016">
    <property type="protein sequence ID" value="TDS13550.1"/>
    <property type="molecule type" value="Genomic_DNA"/>
</dbReference>
<evidence type="ECO:0000313" key="2">
    <source>
        <dbReference type="EMBL" id="TDS13550.1"/>
    </source>
</evidence>
<feature type="domain" description="NrS-1 polymerase-like helicase" evidence="1">
    <location>
        <begin position="131"/>
        <end position="236"/>
    </location>
</feature>
<dbReference type="RefSeq" id="WP_243834503.1">
    <property type="nucleotide sequence ID" value="NZ_SNZW01000016.1"/>
</dbReference>
<name>A0A4R7CYX6_9FLAO</name>
<protein>
    <recommendedName>
        <fullName evidence="1">NrS-1 polymerase-like helicase domain-containing protein</fullName>
    </recommendedName>
</protein>
<evidence type="ECO:0000259" key="1">
    <source>
        <dbReference type="Pfam" id="PF19263"/>
    </source>
</evidence>
<dbReference type="Gene3D" id="3.40.50.300">
    <property type="entry name" value="P-loop containing nucleotide triphosphate hydrolases"/>
    <property type="match status" value="1"/>
</dbReference>
<organism evidence="2 3">
    <name type="scientific">Maribacter caenipelagi</name>
    <dbReference type="NCBI Taxonomy" id="1447781"/>
    <lineage>
        <taxon>Bacteria</taxon>
        <taxon>Pseudomonadati</taxon>
        <taxon>Bacteroidota</taxon>
        <taxon>Flavobacteriia</taxon>
        <taxon>Flavobacteriales</taxon>
        <taxon>Flavobacteriaceae</taxon>
        <taxon>Maribacter</taxon>
    </lineage>
</organism>
<dbReference type="Pfam" id="PF19263">
    <property type="entry name" value="DUF5906"/>
    <property type="match status" value="1"/>
</dbReference>
<accession>A0A4R7CYX6</accession>
<comment type="caution">
    <text evidence="2">The sequence shown here is derived from an EMBL/GenBank/DDBJ whole genome shotgun (WGS) entry which is preliminary data.</text>
</comment>
<reference evidence="2 3" key="1">
    <citation type="submission" date="2019-03" db="EMBL/GenBank/DDBJ databases">
        <title>Genomic Encyclopedia of Type Strains, Phase III (KMG-III): the genomes of soil and plant-associated and newly described type strains.</title>
        <authorList>
            <person name="Whitman W."/>
        </authorList>
    </citation>
    <scope>NUCLEOTIDE SEQUENCE [LARGE SCALE GENOMIC DNA]</scope>
    <source>
        <strain evidence="2 3">CECT 8455</strain>
    </source>
</reference>
<proteinExistence type="predicted"/>
<dbReference type="Proteomes" id="UP000295274">
    <property type="component" value="Unassembled WGS sequence"/>
</dbReference>
<evidence type="ECO:0000313" key="3">
    <source>
        <dbReference type="Proteomes" id="UP000295274"/>
    </source>
</evidence>
<gene>
    <name evidence="2" type="ORF">DFQ03_2843</name>
</gene>